<dbReference type="HAMAP" id="MF_01398">
    <property type="entry name" value="ATP_synth_b_bprime"/>
    <property type="match status" value="1"/>
</dbReference>
<keyword evidence="7 13" id="KW-1133">Transmembrane helix</keyword>
<evidence type="ECO:0000256" key="2">
    <source>
        <dbReference type="ARBA" id="ARBA00022448"/>
    </source>
</evidence>
<dbReference type="GO" id="GO:0045259">
    <property type="term" value="C:proton-transporting ATP synthase complex"/>
    <property type="evidence" value="ECO:0007669"/>
    <property type="project" value="UniProtKB-KW"/>
</dbReference>
<dbReference type="SUPFAM" id="SSF81573">
    <property type="entry name" value="F1F0 ATP synthase subunit B, membrane domain"/>
    <property type="match status" value="1"/>
</dbReference>
<dbReference type="NCBIfam" id="TIGR01144">
    <property type="entry name" value="ATP_synt_b"/>
    <property type="match status" value="1"/>
</dbReference>
<organism evidence="16 17">
    <name type="scientific">Lacrimispora celerecrescens</name>
    <dbReference type="NCBI Taxonomy" id="29354"/>
    <lineage>
        <taxon>Bacteria</taxon>
        <taxon>Bacillati</taxon>
        <taxon>Bacillota</taxon>
        <taxon>Clostridia</taxon>
        <taxon>Lachnospirales</taxon>
        <taxon>Lachnospiraceae</taxon>
        <taxon>Lacrimispora</taxon>
    </lineage>
</organism>
<gene>
    <name evidence="13" type="primary">atpF</name>
    <name evidence="16" type="ORF">IO98_20140</name>
</gene>
<dbReference type="Gene3D" id="1.20.5.620">
    <property type="entry name" value="F1F0 ATP synthase subunit B, membrane domain"/>
    <property type="match status" value="1"/>
</dbReference>
<reference evidence="16 17" key="1">
    <citation type="submission" date="2014-07" db="EMBL/GenBank/DDBJ databases">
        <title>Draft genome of Clostridium celerecrescens 152B isolated from sediments associated with methane hydrate from Krishna Godavari basin.</title>
        <authorList>
            <person name="Honkalas V.S."/>
            <person name="Dabir A.P."/>
            <person name="Arora P."/>
            <person name="Dhakephalkar P.K."/>
        </authorList>
    </citation>
    <scope>NUCLEOTIDE SEQUENCE [LARGE SCALE GENOMIC DNA]</scope>
    <source>
        <strain evidence="16 17">152B</strain>
    </source>
</reference>
<name>A0A084JFQ6_9FIRM</name>
<comment type="function">
    <text evidence="11 13">F(1)F(0) ATP synthase produces ATP from ADP in the presence of a proton or sodium gradient. F-type ATPases consist of two structural domains, F(1) containing the extramembraneous catalytic core and F(0) containing the membrane proton channel, linked together by a central stalk and a peripheral stalk. During catalysis, ATP synthesis in the catalytic domain of F(1) is coupled via a rotary mechanism of the central stalk subunits to proton translocation.</text>
</comment>
<dbReference type="GO" id="GO:0005886">
    <property type="term" value="C:plasma membrane"/>
    <property type="evidence" value="ECO:0007669"/>
    <property type="project" value="UniProtKB-SubCell"/>
</dbReference>
<dbReference type="OrthoDB" id="1766706at2"/>
<dbReference type="Proteomes" id="UP000028525">
    <property type="component" value="Unassembled WGS sequence"/>
</dbReference>
<evidence type="ECO:0000256" key="6">
    <source>
        <dbReference type="ARBA" id="ARBA00022781"/>
    </source>
</evidence>
<keyword evidence="4 13" id="KW-0138">CF(0)</keyword>
<protein>
    <recommendedName>
        <fullName evidence="13">ATP synthase subunit b</fullName>
    </recommendedName>
    <alternativeName>
        <fullName evidence="13">ATP synthase F(0) sector subunit b</fullName>
    </alternativeName>
    <alternativeName>
        <fullName evidence="13">ATPase subunit I</fullName>
    </alternativeName>
    <alternativeName>
        <fullName evidence="13">F-type ATPase subunit b</fullName>
        <shortName evidence="13">F-ATPase subunit b</shortName>
    </alternativeName>
</protein>
<dbReference type="InterPro" id="IPR005864">
    <property type="entry name" value="ATP_synth_F0_bsu_bac"/>
</dbReference>
<evidence type="ECO:0000256" key="13">
    <source>
        <dbReference type="HAMAP-Rule" id="MF_01398"/>
    </source>
</evidence>
<dbReference type="GO" id="GO:0012505">
    <property type="term" value="C:endomembrane system"/>
    <property type="evidence" value="ECO:0007669"/>
    <property type="project" value="UniProtKB-SubCell"/>
</dbReference>
<evidence type="ECO:0000256" key="7">
    <source>
        <dbReference type="ARBA" id="ARBA00022989"/>
    </source>
</evidence>
<evidence type="ECO:0000313" key="16">
    <source>
        <dbReference type="EMBL" id="KEZ87790.1"/>
    </source>
</evidence>
<keyword evidence="8 13" id="KW-0406">Ion transport</keyword>
<dbReference type="EMBL" id="JPME01000029">
    <property type="protein sequence ID" value="KEZ87790.1"/>
    <property type="molecule type" value="Genomic_DNA"/>
</dbReference>
<dbReference type="GO" id="GO:0046933">
    <property type="term" value="F:proton-transporting ATP synthase activity, rotational mechanism"/>
    <property type="evidence" value="ECO:0007669"/>
    <property type="project" value="UniProtKB-UniRule"/>
</dbReference>
<keyword evidence="5 13" id="KW-0812">Transmembrane</keyword>
<keyword evidence="9 13" id="KW-0472">Membrane</keyword>
<dbReference type="AlphaFoldDB" id="A0A084JFQ6"/>
<evidence type="ECO:0000256" key="1">
    <source>
        <dbReference type="ARBA" id="ARBA00005513"/>
    </source>
</evidence>
<keyword evidence="17" id="KW-1185">Reference proteome</keyword>
<evidence type="ECO:0000256" key="11">
    <source>
        <dbReference type="ARBA" id="ARBA00025198"/>
    </source>
</evidence>
<dbReference type="STRING" id="29354.IO98_20140"/>
<comment type="function">
    <text evidence="13">Component of the F(0) channel, it forms part of the peripheral stalk, linking F(1) to F(0).</text>
</comment>
<dbReference type="InterPro" id="IPR002146">
    <property type="entry name" value="ATP_synth_b/b'su_bac/chlpt"/>
</dbReference>
<comment type="similarity">
    <text evidence="1 13 14">Belongs to the ATPase B chain family.</text>
</comment>
<keyword evidence="10 13" id="KW-0066">ATP synthesis</keyword>
<feature type="coiled-coil region" evidence="15">
    <location>
        <begin position="38"/>
        <end position="104"/>
    </location>
</feature>
<comment type="caution">
    <text evidence="16">The sequence shown here is derived from an EMBL/GenBank/DDBJ whole genome shotgun (WGS) entry which is preliminary data.</text>
</comment>
<evidence type="ECO:0000313" key="17">
    <source>
        <dbReference type="Proteomes" id="UP000028525"/>
    </source>
</evidence>
<evidence type="ECO:0000256" key="12">
    <source>
        <dbReference type="ARBA" id="ARBA00037847"/>
    </source>
</evidence>
<keyword evidence="15" id="KW-0175">Coiled coil</keyword>
<dbReference type="Pfam" id="PF00430">
    <property type="entry name" value="ATP-synt_B"/>
    <property type="match status" value="1"/>
</dbReference>
<dbReference type="InterPro" id="IPR050059">
    <property type="entry name" value="ATP_synthase_B_chain"/>
</dbReference>
<evidence type="ECO:0000256" key="5">
    <source>
        <dbReference type="ARBA" id="ARBA00022692"/>
    </source>
</evidence>
<dbReference type="PANTHER" id="PTHR33445:SF1">
    <property type="entry name" value="ATP SYNTHASE SUBUNIT B"/>
    <property type="match status" value="1"/>
</dbReference>
<evidence type="ECO:0000256" key="14">
    <source>
        <dbReference type="RuleBase" id="RU003848"/>
    </source>
</evidence>
<dbReference type="GO" id="GO:0046961">
    <property type="term" value="F:proton-transporting ATPase activity, rotational mechanism"/>
    <property type="evidence" value="ECO:0007669"/>
    <property type="project" value="TreeGrafter"/>
</dbReference>
<proteinExistence type="inferred from homology"/>
<accession>A0A084JFQ6</accession>
<dbReference type="CDD" id="cd06503">
    <property type="entry name" value="ATP-synt_Fo_b"/>
    <property type="match status" value="1"/>
</dbReference>
<evidence type="ECO:0000256" key="10">
    <source>
        <dbReference type="ARBA" id="ARBA00023310"/>
    </source>
</evidence>
<keyword evidence="3 13" id="KW-1003">Cell membrane</keyword>
<dbReference type="RefSeq" id="WP_038284030.1">
    <property type="nucleotide sequence ID" value="NZ_JPME01000029.1"/>
</dbReference>
<evidence type="ECO:0000256" key="3">
    <source>
        <dbReference type="ARBA" id="ARBA00022475"/>
    </source>
</evidence>
<evidence type="ECO:0000256" key="9">
    <source>
        <dbReference type="ARBA" id="ARBA00023136"/>
    </source>
</evidence>
<keyword evidence="2 13" id="KW-0813">Transport</keyword>
<evidence type="ECO:0000256" key="4">
    <source>
        <dbReference type="ARBA" id="ARBA00022547"/>
    </source>
</evidence>
<dbReference type="InterPro" id="IPR028987">
    <property type="entry name" value="ATP_synth_B-like_membr_sf"/>
</dbReference>
<feature type="transmembrane region" description="Helical" evidence="13">
    <location>
        <begin position="12"/>
        <end position="34"/>
    </location>
</feature>
<evidence type="ECO:0000256" key="8">
    <source>
        <dbReference type="ARBA" id="ARBA00023065"/>
    </source>
</evidence>
<keyword evidence="6 13" id="KW-0375">Hydrogen ion transport</keyword>
<comment type="subcellular location">
    <subcellularLocation>
        <location evidence="13">Cell membrane</location>
        <topology evidence="13">Single-pass membrane protein</topology>
    </subcellularLocation>
    <subcellularLocation>
        <location evidence="12">Endomembrane system</location>
        <topology evidence="12">Single-pass membrane protein</topology>
    </subcellularLocation>
</comment>
<evidence type="ECO:0000256" key="15">
    <source>
        <dbReference type="SAM" id="Coils"/>
    </source>
</evidence>
<dbReference type="PANTHER" id="PTHR33445">
    <property type="entry name" value="ATP SYNTHASE SUBUNIT B', CHLOROPLASTIC"/>
    <property type="match status" value="1"/>
</dbReference>
<sequence>MDRLLGFDPQLLFDAFVTGINVFILFFALSYMLFNPVREVLERRRQRIAGELKNAADDKEAARAMKEEYEARLHEVKKEAEEILEDARKRAKQREAEIITEAREEADRIVTRGSREVELERKKALDDMKEQIISIASVMAGKVVAASIDTTVQEALIDETLKEMGESTWQS</sequence>
<comment type="subunit">
    <text evidence="13">F-type ATPases have 2 components, F(1) - the catalytic core - and F(0) - the membrane proton channel. F(1) has five subunits: alpha(3), beta(3), gamma(1), delta(1), epsilon(1). F(0) has three main subunits: a(1), b(2) and c(10-14). The alpha and beta chains form an alternating ring which encloses part of the gamma chain. F(1) is attached to F(0) by a central stalk formed by the gamma and epsilon chains, while a peripheral stalk is formed by the delta and b chains.</text>
</comment>